<evidence type="ECO:0000313" key="3">
    <source>
        <dbReference type="Proteomes" id="UP000238375"/>
    </source>
</evidence>
<dbReference type="RefSeq" id="WP_170108614.1">
    <property type="nucleotide sequence ID" value="NZ_PVTE01000001.1"/>
</dbReference>
<feature type="domain" description="DUF4377" evidence="1">
    <location>
        <begin position="3"/>
        <end position="76"/>
    </location>
</feature>
<dbReference type="Pfam" id="PF14302">
    <property type="entry name" value="DUF4377"/>
    <property type="match status" value="1"/>
</dbReference>
<reference evidence="2 3" key="1">
    <citation type="submission" date="2018-03" db="EMBL/GenBank/DDBJ databases">
        <title>Genomic Encyclopedia of Archaeal and Bacterial Type Strains, Phase II (KMG-II): from individual species to whole genera.</title>
        <authorList>
            <person name="Goeker M."/>
        </authorList>
    </citation>
    <scope>NUCLEOTIDE SEQUENCE [LARGE SCALE GENOMIC DNA]</scope>
    <source>
        <strain evidence="2 3">DSM 28354</strain>
    </source>
</reference>
<evidence type="ECO:0000259" key="1">
    <source>
        <dbReference type="Pfam" id="PF14302"/>
    </source>
</evidence>
<accession>A0A2T0TMR5</accession>
<sequence length="79" mass="9023">MRVADQYKDCTGVGPQKCLWVKIGDAPTWTLQYAGIDGFTYEEGFEYTLTVNRERVENPPMDGSSVRYTLVNVIDKTKR</sequence>
<dbReference type="InterPro" id="IPR025485">
    <property type="entry name" value="DUF4377"/>
</dbReference>
<dbReference type="AlphaFoldDB" id="A0A2T0TMR5"/>
<keyword evidence="3" id="KW-1185">Reference proteome</keyword>
<name>A0A2T0TMR5_9BACT</name>
<proteinExistence type="predicted"/>
<dbReference type="Proteomes" id="UP000238375">
    <property type="component" value="Unassembled WGS sequence"/>
</dbReference>
<dbReference type="EMBL" id="PVTE01000001">
    <property type="protein sequence ID" value="PRY47024.1"/>
    <property type="molecule type" value="Genomic_DNA"/>
</dbReference>
<gene>
    <name evidence="2" type="ORF">CLV58_10188</name>
</gene>
<comment type="caution">
    <text evidence="2">The sequence shown here is derived from an EMBL/GenBank/DDBJ whole genome shotgun (WGS) entry which is preliminary data.</text>
</comment>
<protein>
    <submittedName>
        <fullName evidence="2">Uncharacterized protein DUF4377</fullName>
    </submittedName>
</protein>
<organism evidence="2 3">
    <name type="scientific">Spirosoma oryzae</name>
    <dbReference type="NCBI Taxonomy" id="1469603"/>
    <lineage>
        <taxon>Bacteria</taxon>
        <taxon>Pseudomonadati</taxon>
        <taxon>Bacteroidota</taxon>
        <taxon>Cytophagia</taxon>
        <taxon>Cytophagales</taxon>
        <taxon>Cytophagaceae</taxon>
        <taxon>Spirosoma</taxon>
    </lineage>
</organism>
<evidence type="ECO:0000313" key="2">
    <source>
        <dbReference type="EMBL" id="PRY47024.1"/>
    </source>
</evidence>